<proteinExistence type="predicted"/>
<evidence type="ECO:0000256" key="2">
    <source>
        <dbReference type="ARBA" id="ARBA00023295"/>
    </source>
</evidence>
<sequence>MTAMLTPHHDGSSLYVSDAAPHLGDTVRVRLRIPHELGPVAAVRTRSNPDHEPRFTDAAVVDSGDGWDWWEAPVEVENPVHGYRFLVTMGDGSSVWVNATGTWPTETLDADDFRLVAYDAPPEWVRSTMLYQLFPDRFARSSQANGRTAPDWAMPAAWTDPVDDVPPGRSQQFYGGDLDGAAERLDHLVELGVTLVYLTPVFPGRSNHRYDAASFEHVDPLLGGDDALARFVAAAHSRGLKVIGDLTTNHCGDGHEWFRAALGHPDAPESDFFYWLNAEHTEYVAWLGVPSLPKFNWASAELRRRFIEGPDSVVAHWLKPPFSLDGWRIDVANMTGRYRDDDFNTEVRRIIRRTMVEVNPDTILLGESTNDAAPDFQGDAWHGAMTYANFTRPVWGWLSEPGSRSTYFGQPVGVIPSYSGHELVDAHTRFAAAFPWRVRQGTMNALDTHDVPRFHTHARQGTVPVAFGLSVSMPGIPVVWAGDEFGLSAEDGEASRMPMPWHLLGADVDPAAVDPATGVTAEDARAMLDLYRGLIALRRRHPALSDGGFRWLHVGDDVLVFVREHRDESVLVLASRATADVRLPYEAASGWASAAVVYGDVLIDVDEPGEEDDGGARLRVDGPAFVAVALPGVAPAGD</sequence>
<dbReference type="InterPro" id="IPR013780">
    <property type="entry name" value="Glyco_hydro_b"/>
</dbReference>
<dbReference type="PANTHER" id="PTHR10357:SF210">
    <property type="entry name" value="MALTODEXTRIN GLUCOSIDASE"/>
    <property type="match status" value="1"/>
</dbReference>
<dbReference type="CDD" id="cd11338">
    <property type="entry name" value="AmyAc_CMD"/>
    <property type="match status" value="1"/>
</dbReference>
<dbReference type="OrthoDB" id="9043248at2"/>
<evidence type="ECO:0000256" key="1">
    <source>
        <dbReference type="ARBA" id="ARBA00022801"/>
    </source>
</evidence>
<name>A0A5B8M7E0_9MICO</name>
<dbReference type="GO" id="GO:0005975">
    <property type="term" value="P:carbohydrate metabolic process"/>
    <property type="evidence" value="ECO:0007669"/>
    <property type="project" value="InterPro"/>
</dbReference>
<dbReference type="InterPro" id="IPR014756">
    <property type="entry name" value="Ig_E-set"/>
</dbReference>
<evidence type="ECO:0000313" key="4">
    <source>
        <dbReference type="EMBL" id="QDZ16111.1"/>
    </source>
</evidence>
<keyword evidence="2" id="KW-0326">Glycosidase</keyword>
<dbReference type="SUPFAM" id="SSF81296">
    <property type="entry name" value="E set domains"/>
    <property type="match status" value="1"/>
</dbReference>
<keyword evidence="5" id="KW-1185">Reference proteome</keyword>
<accession>A0A5B8M7E0</accession>
<protein>
    <submittedName>
        <fullName evidence="4">DUF3459 domain-containing protein</fullName>
    </submittedName>
</protein>
<dbReference type="CDD" id="cd02857">
    <property type="entry name" value="E_set_CDase_PDE_N"/>
    <property type="match status" value="1"/>
</dbReference>
<dbReference type="InterPro" id="IPR006047">
    <property type="entry name" value="GH13_cat_dom"/>
</dbReference>
<dbReference type="Gene3D" id="2.60.40.10">
    <property type="entry name" value="Immunoglobulins"/>
    <property type="match status" value="1"/>
</dbReference>
<dbReference type="GO" id="GO:0004553">
    <property type="term" value="F:hydrolase activity, hydrolyzing O-glycosyl compounds"/>
    <property type="evidence" value="ECO:0007669"/>
    <property type="project" value="InterPro"/>
</dbReference>
<reference evidence="4 5" key="1">
    <citation type="submission" date="2019-07" db="EMBL/GenBank/DDBJ databases">
        <title>Full genome sequence of Humibacter sp. WJ7-1.</title>
        <authorList>
            <person name="Im W.-T."/>
        </authorList>
    </citation>
    <scope>NUCLEOTIDE SEQUENCE [LARGE SCALE GENOMIC DNA]</scope>
    <source>
        <strain evidence="4 5">WJ7-1</strain>
    </source>
</reference>
<dbReference type="SUPFAM" id="SSF51011">
    <property type="entry name" value="Glycosyl hydrolase domain"/>
    <property type="match status" value="1"/>
</dbReference>
<dbReference type="PANTHER" id="PTHR10357">
    <property type="entry name" value="ALPHA-AMYLASE FAMILY MEMBER"/>
    <property type="match status" value="1"/>
</dbReference>
<dbReference type="SMART" id="SM00642">
    <property type="entry name" value="Aamy"/>
    <property type="match status" value="1"/>
</dbReference>
<dbReference type="KEGG" id="huw:FPZ11_16265"/>
<dbReference type="Proteomes" id="UP000320216">
    <property type="component" value="Chromosome"/>
</dbReference>
<organism evidence="4 5">
    <name type="scientific">Humibacter ginsenosidimutans</name>
    <dbReference type="NCBI Taxonomy" id="2599293"/>
    <lineage>
        <taxon>Bacteria</taxon>
        <taxon>Bacillati</taxon>
        <taxon>Actinomycetota</taxon>
        <taxon>Actinomycetes</taxon>
        <taxon>Micrococcales</taxon>
        <taxon>Microbacteriaceae</taxon>
        <taxon>Humibacter</taxon>
    </lineage>
</organism>
<dbReference type="InterPro" id="IPR004185">
    <property type="entry name" value="Glyco_hydro_13_lg-like_dom"/>
</dbReference>
<dbReference type="InterPro" id="IPR013783">
    <property type="entry name" value="Ig-like_fold"/>
</dbReference>
<evidence type="ECO:0000313" key="5">
    <source>
        <dbReference type="Proteomes" id="UP000320216"/>
    </source>
</evidence>
<gene>
    <name evidence="4" type="ORF">FPZ11_16265</name>
</gene>
<feature type="domain" description="Glycosyl hydrolase family 13 catalytic" evidence="3">
    <location>
        <begin position="132"/>
        <end position="538"/>
    </location>
</feature>
<dbReference type="SUPFAM" id="SSF51445">
    <property type="entry name" value="(Trans)glycosidases"/>
    <property type="match status" value="1"/>
</dbReference>
<dbReference type="Gene3D" id="3.20.20.80">
    <property type="entry name" value="Glycosidases"/>
    <property type="match status" value="1"/>
</dbReference>
<dbReference type="InterPro" id="IPR017853">
    <property type="entry name" value="GH"/>
</dbReference>
<keyword evidence="1" id="KW-0378">Hydrolase</keyword>
<dbReference type="Pfam" id="PF00128">
    <property type="entry name" value="Alpha-amylase"/>
    <property type="match status" value="1"/>
</dbReference>
<dbReference type="EMBL" id="CP042305">
    <property type="protein sequence ID" value="QDZ16111.1"/>
    <property type="molecule type" value="Genomic_DNA"/>
</dbReference>
<dbReference type="Gene3D" id="2.60.40.1180">
    <property type="entry name" value="Golgi alpha-mannosidase II"/>
    <property type="match status" value="1"/>
</dbReference>
<evidence type="ECO:0000259" key="3">
    <source>
        <dbReference type="SMART" id="SM00642"/>
    </source>
</evidence>
<dbReference type="AlphaFoldDB" id="A0A5B8M7E0"/>